<sequence length="135" mass="15452">MNKAINPNMHIKQNLDAEIEAWLAQGNVITKIQNTYEQRLKARPNHMAKFVSPEKTQKELKKSIRIANQATDAQIQMFSQWLDAHKGRAKALVGILGCAHSYISQIKSATRPCTKARFEEIHQAMNIVEAREKYH</sequence>
<dbReference type="RefSeq" id="WP_004807708.1">
    <property type="nucleotide sequence ID" value="NZ_KB849440.1"/>
</dbReference>
<dbReference type="Proteomes" id="UP000013209">
    <property type="component" value="Unassembled WGS sequence"/>
</dbReference>
<dbReference type="HOGENOM" id="CLU_125726_0_0_6"/>
<evidence type="ECO:0000313" key="1">
    <source>
        <dbReference type="EMBL" id="ENV07756.1"/>
    </source>
</evidence>
<reference evidence="1 2" key="1">
    <citation type="submission" date="2013-02" db="EMBL/GenBank/DDBJ databases">
        <title>The Genome Sequence of Acinetobacter sp. CIP 56.2.</title>
        <authorList>
            <consortium name="The Broad Institute Genome Sequencing Platform"/>
            <consortium name="The Broad Institute Genome Sequencing Center for Infectious Disease"/>
            <person name="Cerqueira G."/>
            <person name="Feldgarden M."/>
            <person name="Courvalin P."/>
            <person name="Perichon B."/>
            <person name="Grillot-Courvalin C."/>
            <person name="Clermont D."/>
            <person name="Rocha E."/>
            <person name="Yoon E.-J."/>
            <person name="Nemec A."/>
            <person name="Walker B."/>
            <person name="Young S.K."/>
            <person name="Zeng Q."/>
            <person name="Gargeya S."/>
            <person name="Fitzgerald M."/>
            <person name="Haas B."/>
            <person name="Abouelleil A."/>
            <person name="Alvarado L."/>
            <person name="Arachchi H.M."/>
            <person name="Berlin A.M."/>
            <person name="Chapman S.B."/>
            <person name="Dewar J."/>
            <person name="Goldberg J."/>
            <person name="Griggs A."/>
            <person name="Gujja S."/>
            <person name="Hansen M."/>
            <person name="Howarth C."/>
            <person name="Imamovic A."/>
            <person name="Larimer J."/>
            <person name="McCowan C."/>
            <person name="Murphy C."/>
            <person name="Neiman D."/>
            <person name="Pearson M."/>
            <person name="Priest M."/>
            <person name="Roberts A."/>
            <person name="Saif S."/>
            <person name="Shea T."/>
            <person name="Sisk P."/>
            <person name="Sykes S."/>
            <person name="Wortman J."/>
            <person name="Nusbaum C."/>
            <person name="Birren B."/>
        </authorList>
    </citation>
    <scope>NUCLEOTIDE SEQUENCE [LARGE SCALE GENOMIC DNA]</scope>
    <source>
        <strain evidence="1 2">CIP 56.2</strain>
    </source>
</reference>
<gene>
    <name evidence="1" type="ORF">F966_03613</name>
</gene>
<dbReference type="AlphaFoldDB" id="N8W6Y9"/>
<organism evidence="1 2">
    <name type="scientific">Acinetobacter higginsii</name>
    <dbReference type="NCBI Taxonomy" id="70347"/>
    <lineage>
        <taxon>Bacteria</taxon>
        <taxon>Pseudomonadati</taxon>
        <taxon>Pseudomonadota</taxon>
        <taxon>Gammaproteobacteria</taxon>
        <taxon>Moraxellales</taxon>
        <taxon>Moraxellaceae</taxon>
        <taxon>Acinetobacter</taxon>
    </lineage>
</organism>
<accession>N8W6Y9</accession>
<dbReference type="eggNOG" id="ENOG5030T6M">
    <property type="taxonomic scope" value="Bacteria"/>
</dbReference>
<proteinExistence type="predicted"/>
<evidence type="ECO:0000313" key="2">
    <source>
        <dbReference type="Proteomes" id="UP000013209"/>
    </source>
</evidence>
<dbReference type="STRING" id="1144672.F966_03613"/>
<name>N8W6Y9_9GAMM</name>
<dbReference type="EMBL" id="APPH01000020">
    <property type="protein sequence ID" value="ENV07756.1"/>
    <property type="molecule type" value="Genomic_DNA"/>
</dbReference>
<comment type="caution">
    <text evidence="1">The sequence shown here is derived from an EMBL/GenBank/DDBJ whole genome shotgun (WGS) entry which is preliminary data.</text>
</comment>
<protein>
    <submittedName>
        <fullName evidence="1">Uncharacterized protein</fullName>
    </submittedName>
</protein>
<dbReference type="PATRIC" id="fig|1144672.3.peg.3489"/>